<name>A0ACC1CM06_9NEOP</name>
<organism evidence="1 2">
    <name type="scientific">Dendrolimus kikuchii</name>
    <dbReference type="NCBI Taxonomy" id="765133"/>
    <lineage>
        <taxon>Eukaryota</taxon>
        <taxon>Metazoa</taxon>
        <taxon>Ecdysozoa</taxon>
        <taxon>Arthropoda</taxon>
        <taxon>Hexapoda</taxon>
        <taxon>Insecta</taxon>
        <taxon>Pterygota</taxon>
        <taxon>Neoptera</taxon>
        <taxon>Endopterygota</taxon>
        <taxon>Lepidoptera</taxon>
        <taxon>Glossata</taxon>
        <taxon>Ditrysia</taxon>
        <taxon>Bombycoidea</taxon>
        <taxon>Lasiocampidae</taxon>
        <taxon>Dendrolimus</taxon>
    </lineage>
</organism>
<proteinExistence type="predicted"/>
<protein>
    <submittedName>
        <fullName evidence="1">Uncharacterized protein</fullName>
    </submittedName>
</protein>
<reference evidence="1 2" key="1">
    <citation type="journal article" date="2021" name="Front. Genet.">
        <title>Chromosome-Level Genome Assembly Reveals Significant Gene Expansion in the Toll and IMD Signaling Pathways of Dendrolimus kikuchii.</title>
        <authorList>
            <person name="Zhou J."/>
            <person name="Wu P."/>
            <person name="Xiong Z."/>
            <person name="Liu N."/>
            <person name="Zhao N."/>
            <person name="Ji M."/>
            <person name="Qiu Y."/>
            <person name="Yang B."/>
        </authorList>
    </citation>
    <scope>NUCLEOTIDE SEQUENCE [LARGE SCALE GENOMIC DNA]</scope>
    <source>
        <strain evidence="1">Ann1</strain>
    </source>
</reference>
<sequence>MYFCYKIVKYCLCILFILICIYAEDIPDDIIPVLYSKYIEAIKNVSQMNFESQRRLFRHEREYRIHVKRLREVNGFKTHNLLIKEENKKGNPIIYINNPVETKIPHAFLTLEEFKKVLTNRVKKGTPALITRHDKGNNNIARIGTFRFTTKAVKFKATNNTTINIKTNKTVIKPADVLANLVKEKEETIPNIHITRESTSMRNLKENTNRSNKTDELTTSVQLSKSTINTVRATSTTKLVTKETDTMILLTQPGKEKNLSNLIEGATTIPNKLGLNEELTTIPLITMKIVGESAVPKERKKASTTETITAIDKVSINDNLEQEKSTDSVKIVKSSTSITTKTTRPKPSRPYVFMGGFE</sequence>
<evidence type="ECO:0000313" key="1">
    <source>
        <dbReference type="EMBL" id="KAJ0172623.1"/>
    </source>
</evidence>
<dbReference type="EMBL" id="CM034407">
    <property type="protein sequence ID" value="KAJ0172623.1"/>
    <property type="molecule type" value="Genomic_DNA"/>
</dbReference>
<evidence type="ECO:0000313" key="2">
    <source>
        <dbReference type="Proteomes" id="UP000824533"/>
    </source>
</evidence>
<comment type="caution">
    <text evidence="1">The sequence shown here is derived from an EMBL/GenBank/DDBJ whole genome shotgun (WGS) entry which is preliminary data.</text>
</comment>
<gene>
    <name evidence="1" type="ORF">K1T71_011762</name>
</gene>
<dbReference type="Proteomes" id="UP000824533">
    <property type="component" value="Linkage Group LG21"/>
</dbReference>
<keyword evidence="2" id="KW-1185">Reference proteome</keyword>
<accession>A0ACC1CM06</accession>